<dbReference type="Gene3D" id="1.10.555.10">
    <property type="entry name" value="Rho GTPase activation protein"/>
    <property type="match status" value="1"/>
</dbReference>
<dbReference type="PRINTS" id="PR00405">
    <property type="entry name" value="REVINTRACTNG"/>
</dbReference>
<gene>
    <name evidence="7" type="primary">LOC102077808</name>
</gene>
<accession>A0A669END3</accession>
<dbReference type="PROSITE" id="PS50238">
    <property type="entry name" value="RHOGAP"/>
    <property type="match status" value="1"/>
</dbReference>
<name>A0A669END3_ORENI</name>
<dbReference type="Pfam" id="PF00620">
    <property type="entry name" value="RhoGAP"/>
    <property type="match status" value="1"/>
</dbReference>
<evidence type="ECO:0008006" key="9">
    <source>
        <dbReference type="Google" id="ProtNLM"/>
    </source>
</evidence>
<evidence type="ECO:0000256" key="1">
    <source>
        <dbReference type="ARBA" id="ARBA00022468"/>
    </source>
</evidence>
<feature type="compositionally biased region" description="Pro residues" evidence="3">
    <location>
        <begin position="191"/>
        <end position="203"/>
    </location>
</feature>
<feature type="compositionally biased region" description="Polar residues" evidence="3">
    <location>
        <begin position="307"/>
        <end position="321"/>
    </location>
</feature>
<protein>
    <recommendedName>
        <fullName evidence="9">Arf-GAP with Rho-GAP domain, ANK repeat and PH domain-containing protein 1-like</fullName>
    </recommendedName>
</protein>
<dbReference type="InterPro" id="IPR011993">
    <property type="entry name" value="PH-like_dom_sf"/>
</dbReference>
<dbReference type="GO" id="GO:0005737">
    <property type="term" value="C:cytoplasm"/>
    <property type="evidence" value="ECO:0007669"/>
    <property type="project" value="TreeGrafter"/>
</dbReference>
<dbReference type="InterPro" id="IPR052227">
    <property type="entry name" value="Arf-Rho-GAP_ANK-PH_domain"/>
</dbReference>
<dbReference type="GO" id="GO:0008360">
    <property type="term" value="P:regulation of cell shape"/>
    <property type="evidence" value="ECO:0007669"/>
    <property type="project" value="TreeGrafter"/>
</dbReference>
<feature type="region of interest" description="Disordered" evidence="3">
    <location>
        <begin position="185"/>
        <end position="211"/>
    </location>
</feature>
<reference evidence="7" key="2">
    <citation type="submission" date="2025-08" db="UniProtKB">
        <authorList>
            <consortium name="Ensembl"/>
        </authorList>
    </citation>
    <scope>IDENTIFICATION</scope>
</reference>
<feature type="domain" description="Arf-GAP" evidence="5">
    <location>
        <begin position="561"/>
        <end position="669"/>
    </location>
</feature>
<feature type="region of interest" description="Disordered" evidence="3">
    <location>
        <begin position="12"/>
        <end position="59"/>
    </location>
</feature>
<dbReference type="PANTHER" id="PTHR45899:SF5">
    <property type="entry name" value="ARF-GAP WITH RHO-GAP DOMAIN, ANK REPEAT AND PH DOMAIN-CONTAINING PROTEIN 1-LIKE"/>
    <property type="match status" value="1"/>
</dbReference>
<evidence type="ECO:0000256" key="2">
    <source>
        <dbReference type="PROSITE-ProRule" id="PRU00288"/>
    </source>
</evidence>
<evidence type="ECO:0000256" key="3">
    <source>
        <dbReference type="SAM" id="MobiDB-lite"/>
    </source>
</evidence>
<dbReference type="InterPro" id="IPR000198">
    <property type="entry name" value="RhoGAP_dom"/>
</dbReference>
<dbReference type="Pfam" id="PF01412">
    <property type="entry name" value="ArfGap"/>
    <property type="match status" value="1"/>
</dbReference>
<keyword evidence="2" id="KW-0863">Zinc-finger</keyword>
<dbReference type="SMART" id="SM00233">
    <property type="entry name" value="PH"/>
    <property type="match status" value="2"/>
</dbReference>
<evidence type="ECO:0000313" key="8">
    <source>
        <dbReference type="Proteomes" id="UP000005207"/>
    </source>
</evidence>
<dbReference type="SMART" id="SM00105">
    <property type="entry name" value="ArfGap"/>
    <property type="match status" value="1"/>
</dbReference>
<feature type="domain" description="PH" evidence="4">
    <location>
        <begin position="465"/>
        <end position="554"/>
    </location>
</feature>
<feature type="domain" description="Rho-GAP" evidence="6">
    <location>
        <begin position="1026"/>
        <end position="1216"/>
    </location>
</feature>
<feature type="compositionally biased region" description="Acidic residues" evidence="3">
    <location>
        <begin position="278"/>
        <end position="291"/>
    </location>
</feature>
<dbReference type="GeneTree" id="ENSGT00940000157424"/>
<dbReference type="InterPro" id="IPR001164">
    <property type="entry name" value="ArfGAP_dom"/>
</dbReference>
<keyword evidence="8" id="KW-1185">Reference proteome</keyword>
<proteinExistence type="predicted"/>
<keyword evidence="2" id="KW-0862">Zinc</keyword>
<dbReference type="Gene3D" id="2.30.29.30">
    <property type="entry name" value="Pleckstrin-homology domain (PH domain)/Phosphotyrosine-binding domain (PTB)"/>
    <property type="match status" value="2"/>
</dbReference>
<feature type="region of interest" description="Disordered" evidence="3">
    <location>
        <begin position="275"/>
        <end position="369"/>
    </location>
</feature>
<feature type="compositionally biased region" description="Polar residues" evidence="3">
    <location>
        <begin position="26"/>
        <end position="37"/>
    </location>
</feature>
<dbReference type="InterPro" id="IPR037278">
    <property type="entry name" value="ARFGAP/RecO"/>
</dbReference>
<dbReference type="GO" id="GO:0005096">
    <property type="term" value="F:GTPase activator activity"/>
    <property type="evidence" value="ECO:0007669"/>
    <property type="project" value="UniProtKB-KW"/>
</dbReference>
<dbReference type="GO" id="GO:0005547">
    <property type="term" value="F:phosphatidylinositol-3,4,5-trisphosphate binding"/>
    <property type="evidence" value="ECO:0007669"/>
    <property type="project" value="TreeGrafter"/>
</dbReference>
<dbReference type="SUPFAM" id="SSF50729">
    <property type="entry name" value="PH domain-like"/>
    <property type="match status" value="2"/>
</dbReference>
<feature type="region of interest" description="Disordered" evidence="3">
    <location>
        <begin position="747"/>
        <end position="771"/>
    </location>
</feature>
<dbReference type="InterPro" id="IPR008936">
    <property type="entry name" value="Rho_GTPase_activation_prot"/>
</dbReference>
<reference evidence="8" key="1">
    <citation type="submission" date="2012-01" db="EMBL/GenBank/DDBJ databases">
        <title>The Genome Sequence of Oreochromis niloticus (Nile Tilapia).</title>
        <authorList>
            <consortium name="Broad Institute Genome Assembly Team"/>
            <consortium name="Broad Institute Sequencing Platform"/>
            <person name="Di Palma F."/>
            <person name="Johnson J."/>
            <person name="Lander E.S."/>
            <person name="Lindblad-Toh K."/>
        </authorList>
    </citation>
    <scope>NUCLEOTIDE SEQUENCE [LARGE SCALE GENOMIC DNA]</scope>
</reference>
<dbReference type="PANTHER" id="PTHR45899">
    <property type="entry name" value="RHO GTPASE ACTIVATING PROTEIN AT 15B, ISOFORM C"/>
    <property type="match status" value="1"/>
</dbReference>
<dbReference type="Ensembl" id="ENSONIT00000043045.1">
    <property type="protein sequence ID" value="ENSONIP00000072682.1"/>
    <property type="gene ID" value="ENSONIG00000031732.1"/>
</dbReference>
<evidence type="ECO:0000259" key="4">
    <source>
        <dbReference type="PROSITE" id="PS50003"/>
    </source>
</evidence>
<dbReference type="Proteomes" id="UP000005207">
    <property type="component" value="Linkage group LG10"/>
</dbReference>
<dbReference type="InParanoid" id="A0A669END3"/>
<keyword evidence="2" id="KW-0479">Metal-binding</keyword>
<evidence type="ECO:0000259" key="6">
    <source>
        <dbReference type="PROSITE" id="PS50238"/>
    </source>
</evidence>
<reference evidence="7" key="3">
    <citation type="submission" date="2025-09" db="UniProtKB">
        <authorList>
            <consortium name="Ensembl"/>
        </authorList>
    </citation>
    <scope>IDENTIFICATION</scope>
</reference>
<dbReference type="SUPFAM" id="SSF48350">
    <property type="entry name" value="GTPase activation domain, GAP"/>
    <property type="match status" value="1"/>
</dbReference>
<dbReference type="PROSITE" id="PS50003">
    <property type="entry name" value="PH_DOMAIN"/>
    <property type="match status" value="1"/>
</dbReference>
<dbReference type="SMART" id="SM00324">
    <property type="entry name" value="RhoGAP"/>
    <property type="match status" value="1"/>
</dbReference>
<dbReference type="PROSITE" id="PS50115">
    <property type="entry name" value="ARFGAP"/>
    <property type="match status" value="1"/>
</dbReference>
<evidence type="ECO:0000259" key="5">
    <source>
        <dbReference type="PROSITE" id="PS50115"/>
    </source>
</evidence>
<feature type="region of interest" description="Disordered" evidence="3">
    <location>
        <begin position="949"/>
        <end position="1021"/>
    </location>
</feature>
<dbReference type="GO" id="GO:0007165">
    <property type="term" value="P:signal transduction"/>
    <property type="evidence" value="ECO:0007669"/>
    <property type="project" value="InterPro"/>
</dbReference>
<evidence type="ECO:0000313" key="7">
    <source>
        <dbReference type="Ensembl" id="ENSONIP00000072682.1"/>
    </source>
</evidence>
<organism evidence="7 8">
    <name type="scientific">Oreochromis niloticus</name>
    <name type="common">Nile tilapia</name>
    <name type="synonym">Tilapia nilotica</name>
    <dbReference type="NCBI Taxonomy" id="8128"/>
    <lineage>
        <taxon>Eukaryota</taxon>
        <taxon>Metazoa</taxon>
        <taxon>Chordata</taxon>
        <taxon>Craniata</taxon>
        <taxon>Vertebrata</taxon>
        <taxon>Euteleostomi</taxon>
        <taxon>Actinopterygii</taxon>
        <taxon>Neopterygii</taxon>
        <taxon>Teleostei</taxon>
        <taxon>Neoteleostei</taxon>
        <taxon>Acanthomorphata</taxon>
        <taxon>Ovalentaria</taxon>
        <taxon>Cichlomorphae</taxon>
        <taxon>Cichliformes</taxon>
        <taxon>Cichlidae</taxon>
        <taxon>African cichlids</taxon>
        <taxon>Pseudocrenilabrinae</taxon>
        <taxon>Oreochromini</taxon>
        <taxon>Oreochromis</taxon>
    </lineage>
</organism>
<dbReference type="Gene3D" id="1.10.220.150">
    <property type="entry name" value="Arf GTPase activating protein"/>
    <property type="match status" value="1"/>
</dbReference>
<dbReference type="InterPro" id="IPR038508">
    <property type="entry name" value="ArfGAP_dom_sf"/>
</dbReference>
<dbReference type="SUPFAM" id="SSF57863">
    <property type="entry name" value="ArfGap/RecO-like zinc finger"/>
    <property type="match status" value="1"/>
</dbReference>
<dbReference type="FunCoup" id="A0A669END3">
    <property type="interactions" value="131"/>
</dbReference>
<keyword evidence="1" id="KW-0343">GTPase activation</keyword>
<dbReference type="InterPro" id="IPR001849">
    <property type="entry name" value="PH_domain"/>
</dbReference>
<dbReference type="GO" id="GO:0008270">
    <property type="term" value="F:zinc ion binding"/>
    <property type="evidence" value="ECO:0007669"/>
    <property type="project" value="UniProtKB-KW"/>
</dbReference>
<sequence length="1496" mass="163201">MISSLTALPVLQMSTPPIPKPRRCYSTGNRSSTSSLGSADGTLQPAVQQSPDEDARSALSRSLTLPTLDGVTGVIATNIPSLAGVAASIGGSAPWNPSTPSAPPSLDSIANSITTHIPDLAEAASTEANLASFNPMPPGANADTAVLNPAPSTTPAPAPSLDSIFNSLANIPSFAGFVSGVGNPAESFSPSAPPLPNAKPHPPSLTGSGAGDARIGAMSDVGALSQLVTSALDPTAGVTLPPVEGAAGLTGEVLSPGPHSTRAENLSDTALACWTTQEEAESESSNEEEESGVCPAPSTAEADPRSAPTTNNDKISTNTSFRLIPTRPAPPPPNTAGRSGKSVRQKTPRAATIRVSRKKGAGGKPAPQSPVVRASWLDVWKGFRHNVLWATLDGQLMSLWKKRTDRFSEVLFHVSSITNVKKLDKGRFSVYFRKKHYDFMAHSEEVQDGWVTSLLATRGNPSPTPPELHGQITLKDPRGRAYAALWGHDLWIYPNKEGFQLGVASYSVPLNVASVKSTGKHSFSLITPYRTFNLSVESSKDLSLWVDRLSSSIQSALSCCQVALRLWENPYNKVCGDCGAANPEWASVNLLLVICQHCAGHHRGLGSNLSKVRSLRMDNKIWTEPLIQLFVTYGNQLANQVWAPVVPAAEQLRPECTDEERSKFIKAKYSGGRYRRVHALASFPSMMEQRLYQVVCTDDVEETMSLICSGAKVSSSDPQTPSLILLAERANQALQTELLRVNEYTEVPPHQPLSGRRRLDSVPSGEEEEELHGKLEDDRFLFSLENESAACDVLDLREVLSVFLKDGPAHQFEIVTLTDQLICAADNREGLSNHLVHILKVILPGGVSYAEVGGASAVSKVCIVEVGRASNHPEAWLLLWEDGVSIHPVHRESHESLTIDLGMLSHHEMDPSENIVTMATADRRVSLRFEEQYSCQSWFTHLQRALANQSRAMPRPPAANQSPAVPRPPAANQSPAVPRPPAVNQSPAVPRPPAANQSPAMPHPPAVNQIPALPHPSAANQSSVSRSLYPVMDVRLRGSVPPAIERCISHITTYGLKVEGVYRRCGLASKVSQLVEALIISPNSAPLESHEQGVLDAGSALKQYVRRQESLIPNGAQGQWLQAAGVSDEKRRFKEYRRLLRQLPDDNRATLNALFGHFYMVQVFSQVNKMSAHNLAVVLVPSLFQAMNQDLITLTREFIIHHTLLFLLQQNLPKYVGALKLQKGYEETCNSPGRYYICGGDQKARRKAVDDFNAILGDTSKKGLSPEELRDIQERRLGLVGTHADVYKIRVETSNQRECGENRPAVEADHVPPKCVFQNALKTLQDPENIKLRENLKNKSPHLHALLDKNGDRGLCREVLKSHHEAGLTWRNRKESRIISEKLEEILISGDGEKLVKMSLLAANPVTSNSLREDAGILMLNISNMSRDATKRYHDVGDKLLVEGYYKKGVLNEEERHSIMDWLKGGNLYSKNTSEYKEMCRELRAKIQKHNNNSGK</sequence>